<dbReference type="RefSeq" id="WP_047811862.1">
    <property type="nucleotide sequence ID" value="NZ_LDZY01000019.1"/>
</dbReference>
<evidence type="ECO:0000313" key="1">
    <source>
        <dbReference type="EMBL" id="KLU63958.1"/>
    </source>
</evidence>
<accession>A0A0J1FLX9</accession>
<dbReference type="EMBL" id="LDZY01000019">
    <property type="protein sequence ID" value="KLU63958.1"/>
    <property type="molecule type" value="Genomic_DNA"/>
</dbReference>
<dbReference type="Proteomes" id="UP000036356">
    <property type="component" value="Unassembled WGS sequence"/>
</dbReference>
<evidence type="ECO:0008006" key="3">
    <source>
        <dbReference type="Google" id="ProtNLM"/>
    </source>
</evidence>
<sequence length="127" mass="15051">MSFNDDKNKMIETCQAILDSCDKPFVWEEEDSYKYGNFKKPFNLFFPHPQIDGELQKLFEKFSNSSYLYDQIKSTCTLEAEWSESGTYGLDRDFTCYFSKFALKPEYVGQIKAYFNQRLNELQKESC</sequence>
<keyword evidence="2" id="KW-1185">Reference proteome</keyword>
<dbReference type="STRING" id="476652.DEAC_c40880"/>
<name>A0A0J1FLX9_9FIRM</name>
<evidence type="ECO:0000313" key="2">
    <source>
        <dbReference type="Proteomes" id="UP000036356"/>
    </source>
</evidence>
<organism evidence="1 2">
    <name type="scientific">Desulfosporosinus acididurans</name>
    <dbReference type="NCBI Taxonomy" id="476652"/>
    <lineage>
        <taxon>Bacteria</taxon>
        <taxon>Bacillati</taxon>
        <taxon>Bacillota</taxon>
        <taxon>Clostridia</taxon>
        <taxon>Eubacteriales</taxon>
        <taxon>Desulfitobacteriaceae</taxon>
        <taxon>Desulfosporosinus</taxon>
    </lineage>
</organism>
<dbReference type="AlphaFoldDB" id="A0A0J1FLX9"/>
<reference evidence="1 2" key="1">
    <citation type="submission" date="2015-06" db="EMBL/GenBank/DDBJ databases">
        <title>Draft genome of the moderately acidophilic sulfate reducer Candidatus Desulfosporosinus acididurans strain M1.</title>
        <authorList>
            <person name="Poehlein A."/>
            <person name="Petzsch P."/>
            <person name="Johnson B.D."/>
            <person name="Schloemann M."/>
            <person name="Daniel R."/>
            <person name="Muehling M."/>
        </authorList>
    </citation>
    <scope>NUCLEOTIDE SEQUENCE [LARGE SCALE GENOMIC DNA]</scope>
    <source>
        <strain evidence="1 2">M1</strain>
    </source>
</reference>
<dbReference type="PATRIC" id="fig|476652.3.peg.4333"/>
<gene>
    <name evidence="1" type="ORF">DEAC_c40880</name>
</gene>
<comment type="caution">
    <text evidence="1">The sequence shown here is derived from an EMBL/GenBank/DDBJ whole genome shotgun (WGS) entry which is preliminary data.</text>
</comment>
<protein>
    <recommendedName>
        <fullName evidence="3">Nitrite reductase</fullName>
    </recommendedName>
</protein>
<proteinExistence type="predicted"/>